<evidence type="ECO:0000256" key="1">
    <source>
        <dbReference type="ARBA" id="ARBA00022714"/>
    </source>
</evidence>
<dbReference type="Pfam" id="PF00355">
    <property type="entry name" value="Rieske"/>
    <property type="match status" value="1"/>
</dbReference>
<dbReference type="InterPro" id="IPR017941">
    <property type="entry name" value="Rieske_2Fe-2S"/>
</dbReference>
<evidence type="ECO:0000313" key="8">
    <source>
        <dbReference type="Proteomes" id="UP001597124"/>
    </source>
</evidence>
<sequence>MRQHWMPTCMREEGAERDGAPLKVRLLGEDMVVFRDTEGHLGALDEQCPHRRASLAFGRNEECGLRCLYHGWKFDVNGNAVDLSSEPVDTRLRQTMKTKAYPVREAGGFVWVWMGDPEKVTPFDMPAWAPTDATNIAIVKMHAKCNWAQVLEGSIDSAHSSSLHSSNMPTATDSAWLRPSADKSPRFEVQKTSFGFRYAAIRKPKPCWVPDASAAVAGSAVPAASV</sequence>
<dbReference type="InterPro" id="IPR050584">
    <property type="entry name" value="Cholesterol_7-desaturase"/>
</dbReference>
<dbReference type="PANTHER" id="PTHR21266">
    <property type="entry name" value="IRON-SULFUR DOMAIN CONTAINING PROTEIN"/>
    <property type="match status" value="1"/>
</dbReference>
<evidence type="ECO:0000256" key="2">
    <source>
        <dbReference type="ARBA" id="ARBA00022723"/>
    </source>
</evidence>
<dbReference type="EMBL" id="JBHTIK010000013">
    <property type="protein sequence ID" value="MFD0849975.1"/>
    <property type="molecule type" value="Genomic_DNA"/>
</dbReference>
<dbReference type="PROSITE" id="PS00570">
    <property type="entry name" value="RING_HYDROXYL_ALPHA"/>
    <property type="match status" value="1"/>
</dbReference>
<dbReference type="Gene3D" id="2.102.10.10">
    <property type="entry name" value="Rieske [2Fe-2S] iron-sulphur domain"/>
    <property type="match status" value="1"/>
</dbReference>
<name>A0ABW3C7W4_SPHXN</name>
<keyword evidence="4" id="KW-0408">Iron</keyword>
<dbReference type="InterPro" id="IPR015881">
    <property type="entry name" value="ARHD_Rieske_2Fe_2S"/>
</dbReference>
<evidence type="ECO:0000256" key="3">
    <source>
        <dbReference type="ARBA" id="ARBA00023002"/>
    </source>
</evidence>
<keyword evidence="8" id="KW-1185">Reference proteome</keyword>
<dbReference type="Pfam" id="PF19301">
    <property type="entry name" value="LigXa_C"/>
    <property type="match status" value="1"/>
</dbReference>
<dbReference type="Proteomes" id="UP001597124">
    <property type="component" value="Unassembled WGS sequence"/>
</dbReference>
<keyword evidence="1" id="KW-0001">2Fe-2S</keyword>
<dbReference type="InterPro" id="IPR045623">
    <property type="entry name" value="LigXa_C"/>
</dbReference>
<keyword evidence="2" id="KW-0479">Metal-binding</keyword>
<comment type="caution">
    <text evidence="7">The sequence shown here is derived from an EMBL/GenBank/DDBJ whole genome shotgun (WGS) entry which is preliminary data.</text>
</comment>
<gene>
    <name evidence="7" type="ORF">ACFQ00_16690</name>
</gene>
<accession>A0ABW3C7W4</accession>
<protein>
    <submittedName>
        <fullName evidence="7">Rieske 2Fe-2S domain-containing protein</fullName>
    </submittedName>
</protein>
<proteinExistence type="predicted"/>
<organism evidence="7 8">
    <name type="scientific">Sphingosinicella xenopeptidilytica</name>
    <dbReference type="NCBI Taxonomy" id="364098"/>
    <lineage>
        <taxon>Bacteria</taxon>
        <taxon>Pseudomonadati</taxon>
        <taxon>Pseudomonadota</taxon>
        <taxon>Alphaproteobacteria</taxon>
        <taxon>Sphingomonadales</taxon>
        <taxon>Sphingosinicellaceae</taxon>
        <taxon>Sphingosinicella</taxon>
    </lineage>
</organism>
<feature type="non-terminal residue" evidence="7">
    <location>
        <position position="226"/>
    </location>
</feature>
<evidence type="ECO:0000256" key="4">
    <source>
        <dbReference type="ARBA" id="ARBA00023004"/>
    </source>
</evidence>
<reference evidence="8" key="1">
    <citation type="journal article" date="2019" name="Int. J. Syst. Evol. Microbiol.">
        <title>The Global Catalogue of Microorganisms (GCM) 10K type strain sequencing project: providing services to taxonomists for standard genome sequencing and annotation.</title>
        <authorList>
            <consortium name="The Broad Institute Genomics Platform"/>
            <consortium name="The Broad Institute Genome Sequencing Center for Infectious Disease"/>
            <person name="Wu L."/>
            <person name="Ma J."/>
        </authorList>
    </citation>
    <scope>NUCLEOTIDE SEQUENCE [LARGE SCALE GENOMIC DNA]</scope>
    <source>
        <strain evidence="8">CCUG 52537</strain>
    </source>
</reference>
<dbReference type="InterPro" id="IPR036922">
    <property type="entry name" value="Rieske_2Fe-2S_sf"/>
</dbReference>
<evidence type="ECO:0000313" key="7">
    <source>
        <dbReference type="EMBL" id="MFD0849975.1"/>
    </source>
</evidence>
<evidence type="ECO:0000259" key="6">
    <source>
        <dbReference type="PROSITE" id="PS51296"/>
    </source>
</evidence>
<feature type="domain" description="Rieske" evidence="6">
    <location>
        <begin position="5"/>
        <end position="112"/>
    </location>
</feature>
<evidence type="ECO:0000256" key="5">
    <source>
        <dbReference type="ARBA" id="ARBA00023014"/>
    </source>
</evidence>
<dbReference type="SUPFAM" id="SSF50022">
    <property type="entry name" value="ISP domain"/>
    <property type="match status" value="1"/>
</dbReference>
<dbReference type="PROSITE" id="PS51296">
    <property type="entry name" value="RIESKE"/>
    <property type="match status" value="1"/>
</dbReference>
<dbReference type="PANTHER" id="PTHR21266:SF59">
    <property type="entry name" value="BLR4922 PROTEIN"/>
    <property type="match status" value="1"/>
</dbReference>
<keyword evidence="5" id="KW-0411">Iron-sulfur</keyword>
<dbReference type="RefSeq" id="WP_381493437.1">
    <property type="nucleotide sequence ID" value="NZ_JBHTIK010000013.1"/>
</dbReference>
<dbReference type="SUPFAM" id="SSF55961">
    <property type="entry name" value="Bet v1-like"/>
    <property type="match status" value="1"/>
</dbReference>
<keyword evidence="3" id="KW-0560">Oxidoreductase</keyword>